<keyword evidence="6 8" id="KW-1133">Transmembrane helix</keyword>
<evidence type="ECO:0000256" key="1">
    <source>
        <dbReference type="ARBA" id="ARBA00004651"/>
    </source>
</evidence>
<gene>
    <name evidence="9" type="ORF">A3B54_03945</name>
</gene>
<keyword evidence="3" id="KW-0645">Protease</keyword>
<feature type="transmembrane region" description="Helical" evidence="8">
    <location>
        <begin position="136"/>
        <end position="161"/>
    </location>
</feature>
<dbReference type="GO" id="GO:0005886">
    <property type="term" value="C:plasma membrane"/>
    <property type="evidence" value="ECO:0007669"/>
    <property type="project" value="UniProtKB-SubCell"/>
</dbReference>
<evidence type="ECO:0000256" key="2">
    <source>
        <dbReference type="ARBA" id="ARBA00022475"/>
    </source>
</evidence>
<dbReference type="GO" id="GO:0006508">
    <property type="term" value="P:proteolysis"/>
    <property type="evidence" value="ECO:0007669"/>
    <property type="project" value="UniProtKB-KW"/>
</dbReference>
<evidence type="ECO:0000256" key="7">
    <source>
        <dbReference type="ARBA" id="ARBA00023136"/>
    </source>
</evidence>
<dbReference type="NCBIfam" id="TIGR04178">
    <property type="entry name" value="exo_archaeo"/>
    <property type="match status" value="1"/>
</dbReference>
<dbReference type="AlphaFoldDB" id="A0A1F5H459"/>
<organism evidence="9 10">
    <name type="scientific">Candidatus Curtissbacteria bacterium RIFCSPLOWO2_01_FULL_42_50</name>
    <dbReference type="NCBI Taxonomy" id="1797730"/>
    <lineage>
        <taxon>Bacteria</taxon>
        <taxon>Candidatus Curtissiibacteriota</taxon>
    </lineage>
</organism>
<name>A0A1F5H459_9BACT</name>
<feature type="transmembrane region" description="Helical" evidence="8">
    <location>
        <begin position="22"/>
        <end position="42"/>
    </location>
</feature>
<keyword evidence="4 8" id="KW-0812">Transmembrane</keyword>
<accession>A0A1F5H459</accession>
<evidence type="ECO:0000256" key="6">
    <source>
        <dbReference type="ARBA" id="ARBA00022989"/>
    </source>
</evidence>
<dbReference type="GO" id="GO:0008233">
    <property type="term" value="F:peptidase activity"/>
    <property type="evidence" value="ECO:0007669"/>
    <property type="project" value="UniProtKB-KW"/>
</dbReference>
<evidence type="ECO:0000256" key="8">
    <source>
        <dbReference type="SAM" id="Phobius"/>
    </source>
</evidence>
<sequence length="199" mass="22800">MERQRQGSSFNLSRVSVSKDTFISLFLILVLLLMFFPLLSTFNDVLTRIVINLRGYWFIREVIVPFEVRLVAVILAALGVEVAVTREYVVLSGSSQPFIAEIVWNCIGWQSVLFFAITAFIGLQGDRYTNLSKFKAFLIGALGTFWVNILRIVLVIFVAYNFGQLTATVVHDYGSLLAVIGWLFLFWWFSYTFVLEERL</sequence>
<feature type="transmembrane region" description="Helical" evidence="8">
    <location>
        <begin position="62"/>
        <end position="82"/>
    </location>
</feature>
<evidence type="ECO:0000256" key="3">
    <source>
        <dbReference type="ARBA" id="ARBA00022670"/>
    </source>
</evidence>
<comment type="subcellular location">
    <subcellularLocation>
        <location evidence="1">Cell membrane</location>
        <topology evidence="1">Multi-pass membrane protein</topology>
    </subcellularLocation>
</comment>
<keyword evidence="5" id="KW-0378">Hydrolase</keyword>
<dbReference type="EMBL" id="MFBT01000029">
    <property type="protein sequence ID" value="OGD98859.1"/>
    <property type="molecule type" value="Genomic_DNA"/>
</dbReference>
<protein>
    <recommendedName>
        <fullName evidence="11">Exosortase/archaeosortase family protein</fullName>
    </recommendedName>
</protein>
<evidence type="ECO:0000256" key="4">
    <source>
        <dbReference type="ARBA" id="ARBA00022692"/>
    </source>
</evidence>
<evidence type="ECO:0000256" key="5">
    <source>
        <dbReference type="ARBA" id="ARBA00022801"/>
    </source>
</evidence>
<dbReference type="Proteomes" id="UP000177039">
    <property type="component" value="Unassembled WGS sequence"/>
</dbReference>
<proteinExistence type="predicted"/>
<keyword evidence="2" id="KW-1003">Cell membrane</keyword>
<dbReference type="InterPro" id="IPR026392">
    <property type="entry name" value="Exo/Archaeosortase_dom"/>
</dbReference>
<feature type="transmembrane region" description="Helical" evidence="8">
    <location>
        <begin position="173"/>
        <end position="194"/>
    </location>
</feature>
<evidence type="ECO:0000313" key="9">
    <source>
        <dbReference type="EMBL" id="OGD98859.1"/>
    </source>
</evidence>
<evidence type="ECO:0008006" key="11">
    <source>
        <dbReference type="Google" id="ProtNLM"/>
    </source>
</evidence>
<comment type="caution">
    <text evidence="9">The sequence shown here is derived from an EMBL/GenBank/DDBJ whole genome shotgun (WGS) entry which is preliminary data.</text>
</comment>
<keyword evidence="7 8" id="KW-0472">Membrane</keyword>
<evidence type="ECO:0000313" key="10">
    <source>
        <dbReference type="Proteomes" id="UP000177039"/>
    </source>
</evidence>
<reference evidence="9 10" key="1">
    <citation type="journal article" date="2016" name="Nat. Commun.">
        <title>Thousands of microbial genomes shed light on interconnected biogeochemical processes in an aquifer system.</title>
        <authorList>
            <person name="Anantharaman K."/>
            <person name="Brown C.T."/>
            <person name="Hug L.A."/>
            <person name="Sharon I."/>
            <person name="Castelle C.J."/>
            <person name="Probst A.J."/>
            <person name="Thomas B.C."/>
            <person name="Singh A."/>
            <person name="Wilkins M.J."/>
            <person name="Karaoz U."/>
            <person name="Brodie E.L."/>
            <person name="Williams K.H."/>
            <person name="Hubbard S.S."/>
            <person name="Banfield J.F."/>
        </authorList>
    </citation>
    <scope>NUCLEOTIDE SEQUENCE [LARGE SCALE GENOMIC DNA]</scope>
</reference>
<feature type="transmembrane region" description="Helical" evidence="8">
    <location>
        <begin position="102"/>
        <end position="124"/>
    </location>
</feature>